<dbReference type="GO" id="GO:0031145">
    <property type="term" value="P:anaphase-promoting complex-dependent catabolic process"/>
    <property type="evidence" value="ECO:0007669"/>
    <property type="project" value="InterPro"/>
</dbReference>
<reference evidence="4 5" key="1">
    <citation type="journal article" date="2011" name="Proc. Natl. Acad. Sci. U.S.A.">
        <title>Evolutionary erosion of yeast sex chromosomes by mating-type switching accidents.</title>
        <authorList>
            <person name="Gordon J.L."/>
            <person name="Armisen D."/>
            <person name="Proux-Wera E."/>
            <person name="Oheigeartaigh S.S."/>
            <person name="Byrne K.P."/>
            <person name="Wolfe K.H."/>
        </authorList>
    </citation>
    <scope>NUCLEOTIDE SEQUENCE [LARGE SCALE GENOMIC DNA]</scope>
    <source>
        <strain evidence="5">ATCC 10597 / BCRC 20456 / CBS 421 / NBRC 0211 / NRRL Y-12639</strain>
    </source>
</reference>
<evidence type="ECO:0000313" key="4">
    <source>
        <dbReference type="EMBL" id="CCD25973.2"/>
    </source>
</evidence>
<keyword evidence="5" id="KW-1185">Reference proteome</keyword>
<protein>
    <submittedName>
        <fullName evidence="4">Uncharacterized protein</fullName>
    </submittedName>
</protein>
<dbReference type="KEGG" id="ndi:NDAI_0G01980"/>
<dbReference type="GeneID" id="11497369"/>
<accession>G0WDW2</accession>
<dbReference type="HOGENOM" id="CLU_148140_0_0_1"/>
<gene>
    <name evidence="4" type="primary">NDAI0G01980</name>
    <name evidence="4" type="ordered locus">NDAI_0G01980</name>
</gene>
<organism evidence="4 5">
    <name type="scientific">Naumovozyma dairenensis (strain ATCC 10597 / BCRC 20456 / CBS 421 / NBRC 0211 / NRRL Y-12639)</name>
    <name type="common">Saccharomyces dairenensis</name>
    <dbReference type="NCBI Taxonomy" id="1071378"/>
    <lineage>
        <taxon>Eukaryota</taxon>
        <taxon>Fungi</taxon>
        <taxon>Dikarya</taxon>
        <taxon>Ascomycota</taxon>
        <taxon>Saccharomycotina</taxon>
        <taxon>Saccharomycetes</taxon>
        <taxon>Saccharomycetales</taxon>
        <taxon>Saccharomycetaceae</taxon>
        <taxon>Naumovozyma</taxon>
    </lineage>
</organism>
<evidence type="ECO:0000256" key="2">
    <source>
        <dbReference type="SAM" id="Coils"/>
    </source>
</evidence>
<proteinExistence type="predicted"/>
<keyword evidence="1" id="KW-0833">Ubl conjugation pathway</keyword>
<dbReference type="InterPro" id="IPR018860">
    <property type="entry name" value="APC_suCDC26"/>
</dbReference>
<name>G0WDW2_NAUDC</name>
<keyword evidence="2" id="KW-0175">Coiled coil</keyword>
<dbReference type="GO" id="GO:0005680">
    <property type="term" value="C:anaphase-promoting complex"/>
    <property type="evidence" value="ECO:0007669"/>
    <property type="project" value="InterPro"/>
</dbReference>
<dbReference type="RefSeq" id="XP_003671216.2">
    <property type="nucleotide sequence ID" value="XM_003671168.2"/>
</dbReference>
<evidence type="ECO:0000256" key="3">
    <source>
        <dbReference type="SAM" id="MobiDB-lite"/>
    </source>
</evidence>
<evidence type="ECO:0000313" key="5">
    <source>
        <dbReference type="Proteomes" id="UP000000689"/>
    </source>
</evidence>
<feature type="region of interest" description="Disordered" evidence="3">
    <location>
        <begin position="96"/>
        <end position="116"/>
    </location>
</feature>
<dbReference type="EMBL" id="HE580273">
    <property type="protein sequence ID" value="CCD25973.2"/>
    <property type="molecule type" value="Genomic_DNA"/>
</dbReference>
<sequence>MLGRPPTTLQLNKDDISELVKELEERKLKLKIEANRRKLQVSVQQAPLKKSNSAMGSTSLNETITDINIMKENGIELKAMMNSSIDASHQVTVTPRVTTHPTIDDGSDNPFYKREL</sequence>
<dbReference type="Proteomes" id="UP000000689">
    <property type="component" value="Chromosome 7"/>
</dbReference>
<dbReference type="Pfam" id="PF10471">
    <property type="entry name" value="ANAPC_CDC26"/>
    <property type="match status" value="1"/>
</dbReference>
<dbReference type="AlphaFoldDB" id="G0WDW2"/>
<evidence type="ECO:0000256" key="1">
    <source>
        <dbReference type="ARBA" id="ARBA00022786"/>
    </source>
</evidence>
<feature type="coiled-coil region" evidence="2">
    <location>
        <begin position="13"/>
        <end position="40"/>
    </location>
</feature>